<evidence type="ECO:0000313" key="3">
    <source>
        <dbReference type="Proteomes" id="UP000277671"/>
    </source>
</evidence>
<organism evidence="2 3">
    <name type="scientific">Micromonospora pisi</name>
    <dbReference type="NCBI Taxonomy" id="589240"/>
    <lineage>
        <taxon>Bacteria</taxon>
        <taxon>Bacillati</taxon>
        <taxon>Actinomycetota</taxon>
        <taxon>Actinomycetes</taxon>
        <taxon>Micromonosporales</taxon>
        <taxon>Micromonosporaceae</taxon>
        <taxon>Micromonospora</taxon>
    </lineage>
</organism>
<evidence type="ECO:0000259" key="1">
    <source>
        <dbReference type="Pfam" id="PF04149"/>
    </source>
</evidence>
<dbReference type="Proteomes" id="UP000277671">
    <property type="component" value="Unassembled WGS sequence"/>
</dbReference>
<dbReference type="Pfam" id="PF04149">
    <property type="entry name" value="DUF397"/>
    <property type="match status" value="1"/>
</dbReference>
<dbReference type="InterPro" id="IPR007278">
    <property type="entry name" value="DUF397"/>
</dbReference>
<sequence length="66" mass="6920">MSDLSAATWRKSSRSNNQGQCVEVADDLVGVVGVRDSKDVAGPVLMVGRAGWTAFVVGVKSGGFHR</sequence>
<accession>A0A495JLN4</accession>
<dbReference type="EMBL" id="RBKT01000001">
    <property type="protein sequence ID" value="RKR88949.1"/>
    <property type="molecule type" value="Genomic_DNA"/>
</dbReference>
<proteinExistence type="predicted"/>
<dbReference type="OrthoDB" id="4301277at2"/>
<evidence type="ECO:0000313" key="2">
    <source>
        <dbReference type="EMBL" id="RKR88949.1"/>
    </source>
</evidence>
<gene>
    <name evidence="2" type="ORF">BDK92_3283</name>
</gene>
<comment type="caution">
    <text evidence="2">The sequence shown here is derived from an EMBL/GenBank/DDBJ whole genome shotgun (WGS) entry which is preliminary data.</text>
</comment>
<protein>
    <submittedName>
        <fullName evidence="2">Uncharacterized protein DUF397</fullName>
    </submittedName>
</protein>
<dbReference type="RefSeq" id="WP_121157487.1">
    <property type="nucleotide sequence ID" value="NZ_RBKT01000001.1"/>
</dbReference>
<name>A0A495JLN4_9ACTN</name>
<keyword evidence="3" id="KW-1185">Reference proteome</keyword>
<feature type="domain" description="DUF397" evidence="1">
    <location>
        <begin position="7"/>
        <end position="60"/>
    </location>
</feature>
<reference evidence="2 3" key="1">
    <citation type="submission" date="2018-10" db="EMBL/GenBank/DDBJ databases">
        <title>Sequencing the genomes of 1000 actinobacteria strains.</title>
        <authorList>
            <person name="Klenk H.-P."/>
        </authorList>
    </citation>
    <scope>NUCLEOTIDE SEQUENCE [LARGE SCALE GENOMIC DNA]</scope>
    <source>
        <strain evidence="2 3">DSM 45175</strain>
    </source>
</reference>
<dbReference type="AlphaFoldDB" id="A0A495JLN4"/>